<evidence type="ECO:0000313" key="1">
    <source>
        <dbReference type="EMBL" id="SDB08656.1"/>
    </source>
</evidence>
<dbReference type="Proteomes" id="UP000182508">
    <property type="component" value="Unassembled WGS sequence"/>
</dbReference>
<accession>A0A1G6AJW2</accession>
<dbReference type="AlphaFoldDB" id="A0A1G6AJW2"/>
<dbReference type="NCBIfam" id="TIGR01563">
    <property type="entry name" value="gp16_SPP1"/>
    <property type="match status" value="1"/>
</dbReference>
<dbReference type="STRING" id="439219.SAMN02910293_00421"/>
<gene>
    <name evidence="1" type="ORF">SAMN02910293_00421</name>
</gene>
<protein>
    <submittedName>
        <fullName evidence="1">Phage head-tail adaptor, putative, SPP1 family</fullName>
    </submittedName>
</protein>
<keyword evidence="2" id="KW-1185">Reference proteome</keyword>
<name>A0A1G6AJW2_9STRE</name>
<dbReference type="EMBL" id="FMXP01000005">
    <property type="protein sequence ID" value="SDB08656.1"/>
    <property type="molecule type" value="Genomic_DNA"/>
</dbReference>
<organism evidence="1 2">
    <name type="scientific">Streptococcus henryi</name>
    <dbReference type="NCBI Taxonomy" id="439219"/>
    <lineage>
        <taxon>Bacteria</taxon>
        <taxon>Bacillati</taxon>
        <taxon>Bacillota</taxon>
        <taxon>Bacilli</taxon>
        <taxon>Lactobacillales</taxon>
        <taxon>Streptococcaceae</taxon>
        <taxon>Streptococcus</taxon>
    </lineage>
</organism>
<evidence type="ECO:0000313" key="2">
    <source>
        <dbReference type="Proteomes" id="UP000182508"/>
    </source>
</evidence>
<dbReference type="InterPro" id="IPR008767">
    <property type="entry name" value="Phage_SPP1_head-tail_adaptor"/>
</dbReference>
<proteinExistence type="predicted"/>
<sequence>MARRYLPSDFRQVAEVGTTKSVPNPYTGVSVPKYETLFKVHYKPHTRTLNQQYQAVQAGLTDTRVIVIRHNKKVSEGLKMKLDGILYEIEQLSPDDTFGFGKYDFITLKKSSKVG</sequence>
<dbReference type="RefSeq" id="WP_074485188.1">
    <property type="nucleotide sequence ID" value="NZ_FMXP01000005.1"/>
</dbReference>
<dbReference type="Pfam" id="PF05521">
    <property type="entry name" value="Phage_HCP"/>
    <property type="match status" value="1"/>
</dbReference>
<reference evidence="1 2" key="1">
    <citation type="submission" date="2016-10" db="EMBL/GenBank/DDBJ databases">
        <authorList>
            <person name="de Groot N.N."/>
        </authorList>
    </citation>
    <scope>NUCLEOTIDE SEQUENCE [LARGE SCALE GENOMIC DNA]</scope>
    <source>
        <strain evidence="1 2">A-4</strain>
    </source>
</reference>